<dbReference type="InterPro" id="IPR003661">
    <property type="entry name" value="HisK_dim/P_dom"/>
</dbReference>
<dbReference type="PROSITE" id="PS50109">
    <property type="entry name" value="HIS_KIN"/>
    <property type="match status" value="1"/>
</dbReference>
<protein>
    <recommendedName>
        <fullName evidence="3">histidine kinase</fullName>
        <ecNumber evidence="3">2.7.13.3</ecNumber>
    </recommendedName>
</protein>
<evidence type="ECO:0000256" key="8">
    <source>
        <dbReference type="ARBA" id="ARBA00022777"/>
    </source>
</evidence>
<keyword evidence="9" id="KW-0067">ATP-binding</keyword>
<dbReference type="SMART" id="SM00387">
    <property type="entry name" value="HATPase_c"/>
    <property type="match status" value="1"/>
</dbReference>
<dbReference type="Pfam" id="PF00672">
    <property type="entry name" value="HAMP"/>
    <property type="match status" value="1"/>
</dbReference>
<dbReference type="SUPFAM" id="SSF55874">
    <property type="entry name" value="ATPase domain of HSP90 chaperone/DNA topoisomerase II/histidine kinase"/>
    <property type="match status" value="1"/>
</dbReference>
<dbReference type="PANTHER" id="PTHR44936">
    <property type="entry name" value="SENSOR PROTEIN CREC"/>
    <property type="match status" value="1"/>
</dbReference>
<evidence type="ECO:0000256" key="10">
    <source>
        <dbReference type="SAM" id="Phobius"/>
    </source>
</evidence>
<keyword evidence="7" id="KW-0547">Nucleotide-binding</keyword>
<evidence type="ECO:0000256" key="1">
    <source>
        <dbReference type="ARBA" id="ARBA00000085"/>
    </source>
</evidence>
<comment type="caution">
    <text evidence="13">The sequence shown here is derived from an EMBL/GenBank/DDBJ whole genome shotgun (WGS) entry which is preliminary data.</text>
</comment>
<keyword evidence="6" id="KW-0808">Transferase</keyword>
<accession>A0ABX2CN27</accession>
<evidence type="ECO:0000256" key="4">
    <source>
        <dbReference type="ARBA" id="ARBA00022475"/>
    </source>
</evidence>
<evidence type="ECO:0000313" key="13">
    <source>
        <dbReference type="EMBL" id="NPU69604.1"/>
    </source>
</evidence>
<evidence type="ECO:0000256" key="9">
    <source>
        <dbReference type="ARBA" id="ARBA00022840"/>
    </source>
</evidence>
<comment type="catalytic activity">
    <reaction evidence="1">
        <text>ATP + protein L-histidine = ADP + protein N-phospho-L-histidine.</text>
        <dbReference type="EC" id="2.7.13.3"/>
    </reaction>
</comment>
<keyword evidence="10" id="KW-0812">Transmembrane</keyword>
<evidence type="ECO:0000313" key="14">
    <source>
        <dbReference type="Proteomes" id="UP000886476"/>
    </source>
</evidence>
<dbReference type="SMART" id="SM00304">
    <property type="entry name" value="HAMP"/>
    <property type="match status" value="1"/>
</dbReference>
<dbReference type="RefSeq" id="WP_172114772.1">
    <property type="nucleotide sequence ID" value="NZ_JABFDN010000019.1"/>
</dbReference>
<dbReference type="CDD" id="cd00082">
    <property type="entry name" value="HisKA"/>
    <property type="match status" value="1"/>
</dbReference>
<evidence type="ECO:0000256" key="2">
    <source>
        <dbReference type="ARBA" id="ARBA00004651"/>
    </source>
</evidence>
<feature type="domain" description="HAMP" evidence="12">
    <location>
        <begin position="191"/>
        <end position="243"/>
    </location>
</feature>
<comment type="subcellular location">
    <subcellularLocation>
        <location evidence="2">Cell membrane</location>
        <topology evidence="2">Multi-pass membrane protein</topology>
    </subcellularLocation>
</comment>
<dbReference type="InterPro" id="IPR036890">
    <property type="entry name" value="HATPase_C_sf"/>
</dbReference>
<dbReference type="Gene3D" id="1.10.287.130">
    <property type="match status" value="1"/>
</dbReference>
<organism evidence="13 14">
    <name type="scientific">Bradyrhizobium aeschynomenes</name>
    <dbReference type="NCBI Taxonomy" id="2734909"/>
    <lineage>
        <taxon>Bacteria</taxon>
        <taxon>Pseudomonadati</taxon>
        <taxon>Pseudomonadota</taxon>
        <taxon>Alphaproteobacteria</taxon>
        <taxon>Hyphomicrobiales</taxon>
        <taxon>Nitrobacteraceae</taxon>
        <taxon>Bradyrhizobium</taxon>
    </lineage>
</organism>
<dbReference type="SUPFAM" id="SSF47384">
    <property type="entry name" value="Homodimeric domain of signal transducing histidine kinase"/>
    <property type="match status" value="1"/>
</dbReference>
<dbReference type="SMART" id="SM00388">
    <property type="entry name" value="HisKA"/>
    <property type="match status" value="1"/>
</dbReference>
<feature type="transmembrane region" description="Helical" evidence="10">
    <location>
        <begin position="12"/>
        <end position="32"/>
    </location>
</feature>
<dbReference type="InterPro" id="IPR005467">
    <property type="entry name" value="His_kinase_dom"/>
</dbReference>
<dbReference type="PRINTS" id="PR00344">
    <property type="entry name" value="BCTRLSENSOR"/>
</dbReference>
<dbReference type="GO" id="GO:0016301">
    <property type="term" value="F:kinase activity"/>
    <property type="evidence" value="ECO:0007669"/>
    <property type="project" value="UniProtKB-KW"/>
</dbReference>
<sequence>MLGRLGFAGRLMAIVLFALIALWAVGLGWLFLSESREEIFRRLFPLPEQVSAIVELIENAGSAERPLILKAASSERLRVTLTQERPEASAETMRRPLAEQFLKLYLQALRPRDVIVLRSRAGLPRWRDWHLGDYWRNASRSVRFAVSLRDRDYVVFEASGAAGPRLFGLPPGFGVGLLGALIGMAAVIAIAREARPLRQLSRSLGQFSSDATAVHVKPAGAPEIRNLISAVNDMQTRISELVRGRTLLLGAVSHDLKTYITRLRLRVERLPEQEQRDKAAGDLDEMTRLLEDALAVSRGGFAAIQRQPLDLTAMLMEIVDDRRQSGAQISAELGRAPLTVLGEPTALRRLFINLIENALRFATRCTVRVLPDKSAVIAIDDDGPGIPPDARNAVFEPFFRLENSRSRSTGGSGLGLAIVKQIADAHGASLDLSTSPEGGLRVRVAFPQAS</sequence>
<gene>
    <name evidence="13" type="ORF">HL667_31690</name>
</gene>
<dbReference type="Pfam" id="PF02518">
    <property type="entry name" value="HATPase_c"/>
    <property type="match status" value="1"/>
</dbReference>
<evidence type="ECO:0000256" key="5">
    <source>
        <dbReference type="ARBA" id="ARBA00022553"/>
    </source>
</evidence>
<dbReference type="InterPro" id="IPR004358">
    <property type="entry name" value="Sig_transdc_His_kin-like_C"/>
</dbReference>
<dbReference type="Gene3D" id="3.30.565.10">
    <property type="entry name" value="Histidine kinase-like ATPase, C-terminal domain"/>
    <property type="match status" value="1"/>
</dbReference>
<dbReference type="InterPro" id="IPR003660">
    <property type="entry name" value="HAMP_dom"/>
</dbReference>
<evidence type="ECO:0000259" key="12">
    <source>
        <dbReference type="PROSITE" id="PS50885"/>
    </source>
</evidence>
<keyword evidence="10" id="KW-1133">Transmembrane helix</keyword>
<dbReference type="PROSITE" id="PS50885">
    <property type="entry name" value="HAMP"/>
    <property type="match status" value="1"/>
</dbReference>
<evidence type="ECO:0000259" key="11">
    <source>
        <dbReference type="PROSITE" id="PS50109"/>
    </source>
</evidence>
<keyword evidence="14" id="KW-1185">Reference proteome</keyword>
<dbReference type="Proteomes" id="UP000886476">
    <property type="component" value="Unassembled WGS sequence"/>
</dbReference>
<keyword evidence="5" id="KW-0597">Phosphoprotein</keyword>
<reference evidence="13" key="1">
    <citation type="submission" date="2020-05" db="EMBL/GenBank/DDBJ databases">
        <title>Nod-independent and nitrogen-fixing Bradyrhizobium aeschynomene sp. nov. isolated from nodules of Aeschynomene indica.</title>
        <authorList>
            <person name="Zhang Z."/>
        </authorList>
    </citation>
    <scope>NUCLEOTIDE SEQUENCE</scope>
    <source>
        <strain evidence="13">83012</strain>
    </source>
</reference>
<keyword evidence="10" id="KW-0472">Membrane</keyword>
<dbReference type="PANTHER" id="PTHR44936:SF10">
    <property type="entry name" value="SENSOR PROTEIN RSTB"/>
    <property type="match status" value="1"/>
</dbReference>
<evidence type="ECO:0000256" key="6">
    <source>
        <dbReference type="ARBA" id="ARBA00022679"/>
    </source>
</evidence>
<name>A0ABX2CN27_9BRAD</name>
<keyword evidence="8 13" id="KW-0418">Kinase</keyword>
<feature type="transmembrane region" description="Helical" evidence="10">
    <location>
        <begin position="173"/>
        <end position="191"/>
    </location>
</feature>
<evidence type="ECO:0000256" key="7">
    <source>
        <dbReference type="ARBA" id="ARBA00022741"/>
    </source>
</evidence>
<evidence type="ECO:0000256" key="3">
    <source>
        <dbReference type="ARBA" id="ARBA00012438"/>
    </source>
</evidence>
<keyword evidence="4" id="KW-1003">Cell membrane</keyword>
<dbReference type="InterPro" id="IPR050980">
    <property type="entry name" value="2C_sensor_his_kinase"/>
</dbReference>
<dbReference type="InterPro" id="IPR036097">
    <property type="entry name" value="HisK_dim/P_sf"/>
</dbReference>
<dbReference type="InterPro" id="IPR003594">
    <property type="entry name" value="HATPase_dom"/>
</dbReference>
<feature type="domain" description="Histidine kinase" evidence="11">
    <location>
        <begin position="251"/>
        <end position="450"/>
    </location>
</feature>
<dbReference type="EC" id="2.7.13.3" evidence="3"/>
<dbReference type="EMBL" id="JABFDN010000019">
    <property type="protein sequence ID" value="NPU69604.1"/>
    <property type="molecule type" value="Genomic_DNA"/>
</dbReference>
<proteinExistence type="predicted"/>